<protein>
    <submittedName>
        <fullName evidence="2">Uncharacterized protein</fullName>
    </submittedName>
</protein>
<keyword evidence="3" id="KW-1185">Reference proteome</keyword>
<dbReference type="AlphaFoldDB" id="A0AAE0NTX4"/>
<dbReference type="EMBL" id="JAULSW010000003">
    <property type="protein sequence ID" value="KAK3387662.1"/>
    <property type="molecule type" value="Genomic_DNA"/>
</dbReference>
<proteinExistence type="predicted"/>
<feature type="signal peptide" evidence="1">
    <location>
        <begin position="1"/>
        <end position="19"/>
    </location>
</feature>
<feature type="chain" id="PRO_5041910105" evidence="1">
    <location>
        <begin position="20"/>
        <end position="104"/>
    </location>
</feature>
<evidence type="ECO:0000256" key="1">
    <source>
        <dbReference type="SAM" id="SignalP"/>
    </source>
</evidence>
<dbReference type="Proteomes" id="UP001285441">
    <property type="component" value="Unassembled WGS sequence"/>
</dbReference>
<comment type="caution">
    <text evidence="2">The sequence shown here is derived from an EMBL/GenBank/DDBJ whole genome shotgun (WGS) entry which is preliminary data.</text>
</comment>
<reference evidence="2" key="1">
    <citation type="journal article" date="2023" name="Mol. Phylogenet. Evol.">
        <title>Genome-scale phylogeny and comparative genomics of the fungal order Sordariales.</title>
        <authorList>
            <person name="Hensen N."/>
            <person name="Bonometti L."/>
            <person name="Westerberg I."/>
            <person name="Brannstrom I.O."/>
            <person name="Guillou S."/>
            <person name="Cros-Aarteil S."/>
            <person name="Calhoun S."/>
            <person name="Haridas S."/>
            <person name="Kuo A."/>
            <person name="Mondo S."/>
            <person name="Pangilinan J."/>
            <person name="Riley R."/>
            <person name="LaButti K."/>
            <person name="Andreopoulos B."/>
            <person name="Lipzen A."/>
            <person name="Chen C."/>
            <person name="Yan M."/>
            <person name="Daum C."/>
            <person name="Ng V."/>
            <person name="Clum A."/>
            <person name="Steindorff A."/>
            <person name="Ohm R.A."/>
            <person name="Martin F."/>
            <person name="Silar P."/>
            <person name="Natvig D.O."/>
            <person name="Lalanne C."/>
            <person name="Gautier V."/>
            <person name="Ament-Velasquez S.L."/>
            <person name="Kruys A."/>
            <person name="Hutchinson M.I."/>
            <person name="Powell A.J."/>
            <person name="Barry K."/>
            <person name="Miller A.N."/>
            <person name="Grigoriev I.V."/>
            <person name="Debuchy R."/>
            <person name="Gladieux P."/>
            <person name="Hiltunen Thoren M."/>
            <person name="Johannesson H."/>
        </authorList>
    </citation>
    <scope>NUCLEOTIDE SEQUENCE</scope>
    <source>
        <strain evidence="2">CBS 232.78</strain>
    </source>
</reference>
<evidence type="ECO:0000313" key="3">
    <source>
        <dbReference type="Proteomes" id="UP001285441"/>
    </source>
</evidence>
<organism evidence="2 3">
    <name type="scientific">Podospora didyma</name>
    <dbReference type="NCBI Taxonomy" id="330526"/>
    <lineage>
        <taxon>Eukaryota</taxon>
        <taxon>Fungi</taxon>
        <taxon>Dikarya</taxon>
        <taxon>Ascomycota</taxon>
        <taxon>Pezizomycotina</taxon>
        <taxon>Sordariomycetes</taxon>
        <taxon>Sordariomycetidae</taxon>
        <taxon>Sordariales</taxon>
        <taxon>Podosporaceae</taxon>
        <taxon>Podospora</taxon>
    </lineage>
</organism>
<name>A0AAE0NTX4_9PEZI</name>
<accession>A0AAE0NTX4</accession>
<reference evidence="2" key="2">
    <citation type="submission" date="2023-06" db="EMBL/GenBank/DDBJ databases">
        <authorList>
            <consortium name="Lawrence Berkeley National Laboratory"/>
            <person name="Haridas S."/>
            <person name="Hensen N."/>
            <person name="Bonometti L."/>
            <person name="Westerberg I."/>
            <person name="Brannstrom I.O."/>
            <person name="Guillou S."/>
            <person name="Cros-Aarteil S."/>
            <person name="Calhoun S."/>
            <person name="Kuo A."/>
            <person name="Mondo S."/>
            <person name="Pangilinan J."/>
            <person name="Riley R."/>
            <person name="LaButti K."/>
            <person name="Andreopoulos B."/>
            <person name="Lipzen A."/>
            <person name="Chen C."/>
            <person name="Yanf M."/>
            <person name="Daum C."/>
            <person name="Ng V."/>
            <person name="Clum A."/>
            <person name="Steindorff A."/>
            <person name="Ohm R."/>
            <person name="Martin F."/>
            <person name="Silar P."/>
            <person name="Natvig D."/>
            <person name="Lalanne C."/>
            <person name="Gautier V."/>
            <person name="Ament-velasquez S.L."/>
            <person name="Kruys A."/>
            <person name="Hutchinson M.I."/>
            <person name="Powell A.J."/>
            <person name="Barry K."/>
            <person name="Miller A.N."/>
            <person name="Grigoriev I.V."/>
            <person name="Debuchy R."/>
            <person name="Gladieux P."/>
            <person name="Thoren M.H."/>
            <person name="Johannesson H."/>
        </authorList>
    </citation>
    <scope>NUCLEOTIDE SEQUENCE</scope>
    <source>
        <strain evidence="2">CBS 232.78</strain>
    </source>
</reference>
<gene>
    <name evidence="2" type="ORF">B0H63DRAFT_448482</name>
</gene>
<sequence>MHASIIALGASALAGFAVASNGKCHGQRLYCGHSLTSMGWTIQQIRTSLGKGTQWYPDGMTDADLTQTLFECDGRRGDDALWYRSSCAENGCHDAGSGHSDYCA</sequence>
<evidence type="ECO:0000313" key="2">
    <source>
        <dbReference type="EMBL" id="KAK3387662.1"/>
    </source>
</evidence>
<keyword evidence="1" id="KW-0732">Signal</keyword>